<dbReference type="Pfam" id="PF12697">
    <property type="entry name" value="Abhydrolase_6"/>
    <property type="match status" value="1"/>
</dbReference>
<dbReference type="PANTHER" id="PTHR43798:SF33">
    <property type="entry name" value="HYDROLASE, PUTATIVE (AFU_ORTHOLOGUE AFUA_2G14860)-RELATED"/>
    <property type="match status" value="1"/>
</dbReference>
<gene>
    <name evidence="2" type="ORF">CKAH01_13047</name>
</gene>
<dbReference type="Gene3D" id="3.40.50.1820">
    <property type="entry name" value="alpha/beta hydrolase"/>
    <property type="match status" value="1"/>
</dbReference>
<proteinExistence type="predicted"/>
<evidence type="ECO:0000259" key="1">
    <source>
        <dbReference type="Pfam" id="PF12697"/>
    </source>
</evidence>
<dbReference type="GO" id="GO:0016020">
    <property type="term" value="C:membrane"/>
    <property type="evidence" value="ECO:0007669"/>
    <property type="project" value="TreeGrafter"/>
</dbReference>
<feature type="domain" description="AB hydrolase-1" evidence="1">
    <location>
        <begin position="26"/>
        <end position="262"/>
    </location>
</feature>
<organism evidence="2 3">
    <name type="scientific">Colletotrichum kahawae</name>
    <name type="common">Coffee berry disease fungus</name>
    <dbReference type="NCBI Taxonomy" id="34407"/>
    <lineage>
        <taxon>Eukaryota</taxon>
        <taxon>Fungi</taxon>
        <taxon>Dikarya</taxon>
        <taxon>Ascomycota</taxon>
        <taxon>Pezizomycotina</taxon>
        <taxon>Sordariomycetes</taxon>
        <taxon>Hypocreomycetidae</taxon>
        <taxon>Glomerellales</taxon>
        <taxon>Glomerellaceae</taxon>
        <taxon>Colletotrichum</taxon>
        <taxon>Colletotrichum gloeosporioides species complex</taxon>
    </lineage>
</organism>
<comment type="caution">
    <text evidence="2">The sequence shown here is derived from an EMBL/GenBank/DDBJ whole genome shotgun (WGS) entry which is preliminary data.</text>
</comment>
<dbReference type="EMBL" id="VYYT01000042">
    <property type="protein sequence ID" value="KAK2774841.1"/>
    <property type="molecule type" value="Genomic_DNA"/>
</dbReference>
<dbReference type="AlphaFoldDB" id="A0AAD9YRW9"/>
<keyword evidence="3" id="KW-1185">Reference proteome</keyword>
<dbReference type="Proteomes" id="UP001281614">
    <property type="component" value="Unassembled WGS sequence"/>
</dbReference>
<reference evidence="2" key="1">
    <citation type="submission" date="2023-02" db="EMBL/GenBank/DDBJ databases">
        <title>Colletotrichum kahawae CIFC_Que2 genome sequencing and assembly.</title>
        <authorList>
            <person name="Baroncelli R."/>
        </authorList>
    </citation>
    <scope>NUCLEOTIDE SEQUENCE</scope>
    <source>
        <strain evidence="2">CIFC_Que2</strain>
    </source>
</reference>
<evidence type="ECO:0000313" key="2">
    <source>
        <dbReference type="EMBL" id="KAK2774841.1"/>
    </source>
</evidence>
<evidence type="ECO:0000313" key="3">
    <source>
        <dbReference type="Proteomes" id="UP001281614"/>
    </source>
</evidence>
<name>A0AAD9YRW9_COLKA</name>
<accession>A0AAD9YRW9</accession>
<dbReference type="InterPro" id="IPR050266">
    <property type="entry name" value="AB_hydrolase_sf"/>
</dbReference>
<dbReference type="InterPro" id="IPR000073">
    <property type="entry name" value="AB_hydrolase_1"/>
</dbReference>
<dbReference type="GO" id="GO:0016787">
    <property type="term" value="F:hydrolase activity"/>
    <property type="evidence" value="ECO:0007669"/>
    <property type="project" value="UniProtKB-KW"/>
</dbReference>
<dbReference type="PANTHER" id="PTHR43798">
    <property type="entry name" value="MONOACYLGLYCEROL LIPASE"/>
    <property type="match status" value="1"/>
</dbReference>
<sequence>MAGAVLSLNSTNIFFTTQGNATGIPFLLIHGWAGDQTDWAFQTMFLVLLQLFNVITMDLRAHGRSNLSQSCPLVMDPVTMADDAAALLRHLGASASNKAIVMGHSLGGTVVTELVHGHPDLIRGQVIVDPSYYLTPEVTEELVPALEEHFDSAVISFWENEVTYPPDTPDYIKEWHKLRTWVADETAMIAAWVQMSDAQGLIGADYLRPKKVSGIPRLVLSNTEAGKKVEDAAGIDHEFDTVEVIPVGHWIMKVAPERFNQALEKWIWTWI</sequence>
<keyword evidence="2" id="KW-0378">Hydrolase</keyword>
<dbReference type="SUPFAM" id="SSF53474">
    <property type="entry name" value="alpha/beta-Hydrolases"/>
    <property type="match status" value="1"/>
</dbReference>
<dbReference type="InterPro" id="IPR029058">
    <property type="entry name" value="AB_hydrolase_fold"/>
</dbReference>
<protein>
    <submittedName>
        <fullName evidence="2">Alpha beta hydrolase fold protein</fullName>
    </submittedName>
</protein>